<organism evidence="1 2">
    <name type="scientific">Trifolium pratense</name>
    <name type="common">Red clover</name>
    <dbReference type="NCBI Taxonomy" id="57577"/>
    <lineage>
        <taxon>Eukaryota</taxon>
        <taxon>Viridiplantae</taxon>
        <taxon>Streptophyta</taxon>
        <taxon>Embryophyta</taxon>
        <taxon>Tracheophyta</taxon>
        <taxon>Spermatophyta</taxon>
        <taxon>Magnoliopsida</taxon>
        <taxon>eudicotyledons</taxon>
        <taxon>Gunneridae</taxon>
        <taxon>Pentapetalae</taxon>
        <taxon>rosids</taxon>
        <taxon>fabids</taxon>
        <taxon>Fabales</taxon>
        <taxon>Fabaceae</taxon>
        <taxon>Papilionoideae</taxon>
        <taxon>50 kb inversion clade</taxon>
        <taxon>NPAAA clade</taxon>
        <taxon>Hologalegina</taxon>
        <taxon>IRL clade</taxon>
        <taxon>Trifolieae</taxon>
        <taxon>Trifolium</taxon>
    </lineage>
</organism>
<keyword evidence="2" id="KW-1185">Reference proteome</keyword>
<accession>A0ACB0IWQ4</accession>
<comment type="caution">
    <text evidence="1">The sequence shown here is derived from an EMBL/GenBank/DDBJ whole genome shotgun (WGS) entry which is preliminary data.</text>
</comment>
<gene>
    <name evidence="1" type="ORF">MILVUS5_LOCUS6943</name>
</gene>
<sequence length="289" mass="33719">MEATLENKKTMAIKKINELMENKKKEFNPLFNFSLNKILSQEAPQFYTEQELAQIDEISESFGLGNTCTMKGEKVNNKERCCSIDESSMSHHEERIAKSKPKEKREPKKQDKETVPSSPPKLPTRVENKIKELNGRDIKYIMCKKLYSSDLDEDKNRLSMPIKKENLDFLLDIEKETLEDQKDKPGGDLKVIMLDPCFRNFTMSLRKWYMGTSSVYNLVQNWKHVLSENKFEIAQLLNIWSFRDVHNKLCFVLVDDKKSGIEGCEKLENPVDLSNMKKTIKIKAQRVRN</sequence>
<evidence type="ECO:0000313" key="2">
    <source>
        <dbReference type="Proteomes" id="UP001177021"/>
    </source>
</evidence>
<evidence type="ECO:0000313" key="1">
    <source>
        <dbReference type="EMBL" id="CAJ2636446.1"/>
    </source>
</evidence>
<dbReference type="Proteomes" id="UP001177021">
    <property type="component" value="Unassembled WGS sequence"/>
</dbReference>
<name>A0ACB0IWQ4_TRIPR</name>
<proteinExistence type="predicted"/>
<dbReference type="EMBL" id="CASHSV030000002">
    <property type="protein sequence ID" value="CAJ2636446.1"/>
    <property type="molecule type" value="Genomic_DNA"/>
</dbReference>
<reference evidence="1" key="1">
    <citation type="submission" date="2023-10" db="EMBL/GenBank/DDBJ databases">
        <authorList>
            <person name="Rodriguez Cubillos JULIANA M."/>
            <person name="De Vega J."/>
        </authorList>
    </citation>
    <scope>NUCLEOTIDE SEQUENCE</scope>
</reference>
<protein>
    <submittedName>
        <fullName evidence="1">Uncharacterized protein</fullName>
    </submittedName>
</protein>